<accession>A0A1S3HDE9</accession>
<reference evidence="3" key="1">
    <citation type="submission" date="2025-08" db="UniProtKB">
        <authorList>
            <consortium name="RefSeq"/>
        </authorList>
    </citation>
    <scope>IDENTIFICATION</scope>
    <source>
        <tissue evidence="3">Gonads</tissue>
    </source>
</reference>
<sequence length="123" mass="13560">MKSPKKEPSVTLPNGRRPSNTQNLPFCANGDRGSPKPRHGRVSPSQRYQQGASPKTVMHSKSPSPVNGGPVVPNAYAGAKYNEPPSPKVLPKPPVHWFMNEENKPPRCDELTNHLKFMLKVQA</sequence>
<dbReference type="GeneID" id="106153662"/>
<evidence type="ECO:0000313" key="3">
    <source>
        <dbReference type="RefSeq" id="XP_013383119.1"/>
    </source>
</evidence>
<dbReference type="RefSeq" id="XP_013383119.1">
    <property type="nucleotide sequence ID" value="XM_013527665.1"/>
</dbReference>
<dbReference type="STRING" id="7574.A0A1S3HDE9"/>
<keyword evidence="2" id="KW-1185">Reference proteome</keyword>
<evidence type="ECO:0000313" key="2">
    <source>
        <dbReference type="Proteomes" id="UP000085678"/>
    </source>
</evidence>
<dbReference type="OrthoDB" id="6152573at2759"/>
<feature type="region of interest" description="Disordered" evidence="1">
    <location>
        <begin position="1"/>
        <end position="71"/>
    </location>
</feature>
<dbReference type="AlphaFoldDB" id="A0A1S3HDE9"/>
<proteinExistence type="predicted"/>
<feature type="compositionally biased region" description="Polar residues" evidence="1">
    <location>
        <begin position="43"/>
        <end position="53"/>
    </location>
</feature>
<dbReference type="KEGG" id="lak:106153662"/>
<protein>
    <submittedName>
        <fullName evidence="3">Proline-rich nuclear receptor coactivator 2-like</fullName>
    </submittedName>
</protein>
<dbReference type="Proteomes" id="UP000085678">
    <property type="component" value="Unplaced"/>
</dbReference>
<organism evidence="2 3">
    <name type="scientific">Lingula anatina</name>
    <name type="common">Brachiopod</name>
    <name type="synonym">Lingula unguis</name>
    <dbReference type="NCBI Taxonomy" id="7574"/>
    <lineage>
        <taxon>Eukaryota</taxon>
        <taxon>Metazoa</taxon>
        <taxon>Spiralia</taxon>
        <taxon>Lophotrochozoa</taxon>
        <taxon>Brachiopoda</taxon>
        <taxon>Linguliformea</taxon>
        <taxon>Lingulata</taxon>
        <taxon>Lingulida</taxon>
        <taxon>Linguloidea</taxon>
        <taxon>Lingulidae</taxon>
        <taxon>Lingula</taxon>
    </lineage>
</organism>
<feature type="compositionally biased region" description="Low complexity" evidence="1">
    <location>
        <begin position="62"/>
        <end position="71"/>
    </location>
</feature>
<gene>
    <name evidence="3" type="primary">LOC106153662</name>
</gene>
<dbReference type="PANTHER" id="PTHR15405">
    <property type="entry name" value="PROLINE-RICH NUCLEAR RECEPTOR COACTIVATOR"/>
    <property type="match status" value="1"/>
</dbReference>
<dbReference type="InParanoid" id="A0A1S3HDE9"/>
<evidence type="ECO:0000256" key="1">
    <source>
        <dbReference type="SAM" id="MobiDB-lite"/>
    </source>
</evidence>
<dbReference type="InterPro" id="IPR026780">
    <property type="entry name" value="PNRC1/2"/>
</dbReference>
<name>A0A1S3HDE9_LINAN</name>